<evidence type="ECO:0000313" key="2">
    <source>
        <dbReference type="EMBL" id="TJZ76204.1"/>
    </source>
</evidence>
<reference evidence="2 3" key="1">
    <citation type="submission" date="2019-04" db="EMBL/GenBank/DDBJ databases">
        <title>Chitiniphilus eburnea sp. nov., a novel chitinolytic bacterium isolated from aquaculture sludge.</title>
        <authorList>
            <person name="Sheng M."/>
        </authorList>
    </citation>
    <scope>NUCLEOTIDE SEQUENCE [LARGE SCALE GENOMIC DNA]</scope>
    <source>
        <strain evidence="2 3">HX-2-15</strain>
    </source>
</reference>
<protein>
    <submittedName>
        <fullName evidence="2">Uncharacterized protein</fullName>
    </submittedName>
</protein>
<dbReference type="OrthoDB" id="517757at2"/>
<comment type="caution">
    <text evidence="2">The sequence shown here is derived from an EMBL/GenBank/DDBJ whole genome shotgun (WGS) entry which is preliminary data.</text>
</comment>
<feature type="compositionally biased region" description="Polar residues" evidence="1">
    <location>
        <begin position="409"/>
        <end position="419"/>
    </location>
</feature>
<sequence length="511" mass="53893">MNVVAVRPFLASPPAAPTASPPPDWLRGAVREVLERSPGYAELSPEHRRALAQSMVRVSAMAADLLTEENEAQAQIETASAQAQALAAPSDPAAQRPVARAMDAPPFGTATDRIADTTRNVLGAISFPRFVTDLVNGVFRAMLDSTSQQMQMYVQLLNNVSASAEGFERTQYPLVAVRRWVAEHFPESIEYDEPELEPGETPDPDDVRAAEEIQLRLRSGARMPSAEDIRAVLGMEPTESVDAGNPEQLVPLARRHIARQRQQMLATMVQMGMQRIVIDSGKINAAMRFHIDTRSAANSDQGSQFGMQNRVRAGGSFGIGAWGASAEVENTISYVSTQRTQNTEEINTDVELNSSVELNFRTDYLPLNRMAADAQADRIRNASLNPVAETSSATSASAERQARLAAQHTAEQQRQSSISGAIDAASRMAPASTPLPIPGQRTGTTTGSSSGTTAASGSTTTASGSGAASGTVTAPASGTAPRTTTTPASGTASTGTPPVSGATRPASGATH</sequence>
<dbReference type="Proteomes" id="UP000310016">
    <property type="component" value="Unassembled WGS sequence"/>
</dbReference>
<keyword evidence="3" id="KW-1185">Reference proteome</keyword>
<proteinExistence type="predicted"/>
<dbReference type="EMBL" id="SUMF01000003">
    <property type="protein sequence ID" value="TJZ76204.1"/>
    <property type="molecule type" value="Genomic_DNA"/>
</dbReference>
<evidence type="ECO:0000313" key="3">
    <source>
        <dbReference type="Proteomes" id="UP000310016"/>
    </source>
</evidence>
<organism evidence="2 3">
    <name type="scientific">Chitiniphilus eburneus</name>
    <dbReference type="NCBI Taxonomy" id="2571148"/>
    <lineage>
        <taxon>Bacteria</taxon>
        <taxon>Pseudomonadati</taxon>
        <taxon>Pseudomonadota</taxon>
        <taxon>Betaproteobacteria</taxon>
        <taxon>Neisseriales</taxon>
        <taxon>Chitinibacteraceae</taxon>
        <taxon>Chitiniphilus</taxon>
    </lineage>
</organism>
<gene>
    <name evidence="2" type="ORF">FAZ21_05360</name>
</gene>
<accession>A0A4U0QJG2</accession>
<feature type="region of interest" description="Disordered" evidence="1">
    <location>
        <begin position="385"/>
        <end position="511"/>
    </location>
</feature>
<dbReference type="RefSeq" id="WP_136772254.1">
    <property type="nucleotide sequence ID" value="NZ_CP156074.1"/>
</dbReference>
<feature type="compositionally biased region" description="Low complexity" evidence="1">
    <location>
        <begin position="388"/>
        <end position="399"/>
    </location>
</feature>
<evidence type="ECO:0000256" key="1">
    <source>
        <dbReference type="SAM" id="MobiDB-lite"/>
    </source>
</evidence>
<feature type="compositionally biased region" description="Low complexity" evidence="1">
    <location>
        <begin position="442"/>
        <end position="498"/>
    </location>
</feature>
<name>A0A4U0QJG2_9NEIS</name>
<dbReference type="AlphaFoldDB" id="A0A4U0QJG2"/>